<dbReference type="AlphaFoldDB" id="A0A382JBE9"/>
<name>A0A382JBE9_9ZZZZ</name>
<protein>
    <recommendedName>
        <fullName evidence="1">Schlafen group 3-like DNA/RNA helicase domain-containing protein</fullName>
    </recommendedName>
</protein>
<gene>
    <name evidence="2" type="ORF">METZ01_LOCUS260935</name>
</gene>
<evidence type="ECO:0000313" key="2">
    <source>
        <dbReference type="EMBL" id="SVC08081.1"/>
    </source>
</evidence>
<reference evidence="2" key="1">
    <citation type="submission" date="2018-05" db="EMBL/GenBank/DDBJ databases">
        <authorList>
            <person name="Lanie J.A."/>
            <person name="Ng W.-L."/>
            <person name="Kazmierczak K.M."/>
            <person name="Andrzejewski T.M."/>
            <person name="Davidsen T.M."/>
            <person name="Wayne K.J."/>
            <person name="Tettelin H."/>
            <person name="Glass J.I."/>
            <person name="Rusch D."/>
            <person name="Podicherti R."/>
            <person name="Tsui H.-C.T."/>
            <person name="Winkler M.E."/>
        </authorList>
    </citation>
    <scope>NUCLEOTIDE SEQUENCE</scope>
</reference>
<evidence type="ECO:0000259" key="1">
    <source>
        <dbReference type="Pfam" id="PF09848"/>
    </source>
</evidence>
<organism evidence="2">
    <name type="scientific">marine metagenome</name>
    <dbReference type="NCBI Taxonomy" id="408172"/>
    <lineage>
        <taxon>unclassified sequences</taxon>
        <taxon>metagenomes</taxon>
        <taxon>ecological metagenomes</taxon>
    </lineage>
</organism>
<dbReference type="Pfam" id="PF09848">
    <property type="entry name" value="SLFN-g3_helicase"/>
    <property type="match status" value="1"/>
</dbReference>
<sequence length="106" mass="12596">MLARSQFDIQGLELDWVGLYWDANLRKNGSNWSFHNFVGTRWQNIAQPRGRLFLKNSYRVLMTRARQGMVVFVPEGDPDDYTRKPEFYDPIYNYLLSCGFNKLSFF</sequence>
<dbReference type="InterPro" id="IPR018647">
    <property type="entry name" value="SLFN_3-like_DNA/RNA_helicase"/>
</dbReference>
<feature type="domain" description="Schlafen group 3-like DNA/RNA helicase" evidence="1">
    <location>
        <begin position="5"/>
        <end position="74"/>
    </location>
</feature>
<accession>A0A382JBE9</accession>
<proteinExistence type="predicted"/>
<dbReference type="EMBL" id="UINC01072443">
    <property type="protein sequence ID" value="SVC08081.1"/>
    <property type="molecule type" value="Genomic_DNA"/>
</dbReference>